<dbReference type="GO" id="GO:0006357">
    <property type="term" value="P:regulation of transcription by RNA polymerase II"/>
    <property type="evidence" value="ECO:0007669"/>
    <property type="project" value="TreeGrafter"/>
</dbReference>
<evidence type="ECO:0000256" key="3">
    <source>
        <dbReference type="ARBA" id="ARBA00023015"/>
    </source>
</evidence>
<gene>
    <name evidence="6" type="ORF">BpHYR1_046203</name>
</gene>
<dbReference type="EMBL" id="REGN01001096">
    <property type="protein sequence ID" value="RNA37080.1"/>
    <property type="molecule type" value="Genomic_DNA"/>
</dbReference>
<protein>
    <submittedName>
        <fullName evidence="6">Transcriptional adapter 1-like</fullName>
    </submittedName>
</protein>
<evidence type="ECO:0000256" key="1">
    <source>
        <dbReference type="ARBA" id="ARBA00004123"/>
    </source>
</evidence>
<evidence type="ECO:0000256" key="2">
    <source>
        <dbReference type="ARBA" id="ARBA00010314"/>
    </source>
</evidence>
<dbReference type="Proteomes" id="UP000276133">
    <property type="component" value="Unassembled WGS sequence"/>
</dbReference>
<accession>A0A3M7SN79</accession>
<name>A0A3M7SN79_BRAPC</name>
<dbReference type="PANTHER" id="PTHR21277:SF5">
    <property type="entry name" value="TRANSCRIPTIONAL ADAPTER 1"/>
    <property type="match status" value="1"/>
</dbReference>
<dbReference type="GO" id="GO:0005634">
    <property type="term" value="C:nucleus"/>
    <property type="evidence" value="ECO:0007669"/>
    <property type="project" value="UniProtKB-SubCell"/>
</dbReference>
<keyword evidence="7" id="KW-1185">Reference proteome</keyword>
<dbReference type="GO" id="GO:0000124">
    <property type="term" value="C:SAGA complex"/>
    <property type="evidence" value="ECO:0007669"/>
    <property type="project" value="UniProtKB-ARBA"/>
</dbReference>
<reference evidence="6 7" key="1">
    <citation type="journal article" date="2018" name="Sci. Rep.">
        <title>Genomic signatures of local adaptation to the degree of environmental predictability in rotifers.</title>
        <authorList>
            <person name="Franch-Gras L."/>
            <person name="Hahn C."/>
            <person name="Garcia-Roger E.M."/>
            <person name="Carmona M.J."/>
            <person name="Serra M."/>
            <person name="Gomez A."/>
        </authorList>
    </citation>
    <scope>NUCLEOTIDE SEQUENCE [LARGE SCALE GENOMIC DNA]</scope>
    <source>
        <strain evidence="6">HYR1</strain>
    </source>
</reference>
<evidence type="ECO:0000313" key="6">
    <source>
        <dbReference type="EMBL" id="RNA37080.1"/>
    </source>
</evidence>
<organism evidence="6 7">
    <name type="scientific">Brachionus plicatilis</name>
    <name type="common">Marine rotifer</name>
    <name type="synonym">Brachionus muelleri</name>
    <dbReference type="NCBI Taxonomy" id="10195"/>
    <lineage>
        <taxon>Eukaryota</taxon>
        <taxon>Metazoa</taxon>
        <taxon>Spiralia</taxon>
        <taxon>Gnathifera</taxon>
        <taxon>Rotifera</taxon>
        <taxon>Eurotatoria</taxon>
        <taxon>Monogononta</taxon>
        <taxon>Pseudotrocha</taxon>
        <taxon>Ploima</taxon>
        <taxon>Brachionidae</taxon>
        <taxon>Brachionus</taxon>
    </lineage>
</organism>
<comment type="subcellular location">
    <subcellularLocation>
        <location evidence="1">Nucleus</location>
    </subcellularLocation>
</comment>
<comment type="caution">
    <text evidence="6">The sequence shown here is derived from an EMBL/GenBank/DDBJ whole genome shotgun (WGS) entry which is preliminary data.</text>
</comment>
<sequence length="305" mass="35562">MSNEDDIVRAKLNLQNALGDRFKDYMTSMRKWFSEKTSKQDFDREAREIVTEKNVHLHNEFLLCIINNCDSFTSTASEASNKTILPIFSSKNGVKSARKKTKSVEQINRYNYRFVPVDPIKHLPSISTASLETAAVACQDFSLEFCAREKSLPYAKMIHRRMLLATIDHNIQQIDTKAAFLLAEATIWILKNIIEKLVSRSKLKDKIRRDFLYEKQKKLGLLSQKCVHDYQEKLNTFSIDENFYQKIISNPENENFDFDKMEVDDESQTDTNELNKITNELNRLNPKKLPINLYDLKNLLQVCIF</sequence>
<dbReference type="STRING" id="10195.A0A3M7SN79"/>
<evidence type="ECO:0000313" key="7">
    <source>
        <dbReference type="Proteomes" id="UP000276133"/>
    </source>
</evidence>
<dbReference type="InterPro" id="IPR024738">
    <property type="entry name" value="Hfi1/Tada1"/>
</dbReference>
<dbReference type="Pfam" id="PF12767">
    <property type="entry name" value="SAGA-Tad1"/>
    <property type="match status" value="1"/>
</dbReference>
<keyword evidence="4" id="KW-0804">Transcription</keyword>
<keyword evidence="5" id="KW-0539">Nucleus</keyword>
<keyword evidence="3" id="KW-0805">Transcription regulation</keyword>
<evidence type="ECO:0000256" key="5">
    <source>
        <dbReference type="ARBA" id="ARBA00023242"/>
    </source>
</evidence>
<dbReference type="PANTHER" id="PTHR21277">
    <property type="entry name" value="TRANSCRIPTIONAL ADAPTER 1"/>
    <property type="match status" value="1"/>
</dbReference>
<evidence type="ECO:0000256" key="4">
    <source>
        <dbReference type="ARBA" id="ARBA00023163"/>
    </source>
</evidence>
<dbReference type="AlphaFoldDB" id="A0A3M7SN79"/>
<comment type="similarity">
    <text evidence="2">Belongs to the TADA1 family.</text>
</comment>
<dbReference type="OrthoDB" id="10264870at2759"/>
<dbReference type="GO" id="GO:0003713">
    <property type="term" value="F:transcription coactivator activity"/>
    <property type="evidence" value="ECO:0007669"/>
    <property type="project" value="TreeGrafter"/>
</dbReference>
<proteinExistence type="inferred from homology"/>